<organism evidence="1 2">
    <name type="scientific">Bacillus phage CAM003</name>
    <dbReference type="NCBI Taxonomy" id="1486657"/>
    <lineage>
        <taxon>Viruses</taxon>
        <taxon>Duplodnaviria</taxon>
        <taxon>Heunggongvirae</taxon>
        <taxon>Uroviricota</taxon>
        <taxon>Caudoviricetes</taxon>
        <taxon>Herelleviridae</taxon>
        <taxon>Bastillevirinae</taxon>
        <taxon>Bastillevirus</taxon>
        <taxon>Bastillevirus CAM003</taxon>
    </lineage>
</organism>
<dbReference type="GeneID" id="19526453"/>
<dbReference type="KEGG" id="vg:19526453"/>
<evidence type="ECO:0000313" key="1">
    <source>
        <dbReference type="EMBL" id="AHZ09587.1"/>
    </source>
</evidence>
<dbReference type="EMBL" id="KJ489397">
    <property type="protein sequence ID" value="AHZ09587.1"/>
    <property type="molecule type" value="Genomic_DNA"/>
</dbReference>
<dbReference type="RefSeq" id="YP_009037053.1">
    <property type="nucleotide sequence ID" value="NC_024216.1"/>
</dbReference>
<proteinExistence type="predicted"/>
<keyword evidence="2" id="KW-1185">Reference proteome</keyword>
<evidence type="ECO:0000313" key="2">
    <source>
        <dbReference type="Proteomes" id="UP000026902"/>
    </source>
</evidence>
<dbReference type="Proteomes" id="UP000026902">
    <property type="component" value="Segment"/>
</dbReference>
<name>A0A024AZN9_9CAUD</name>
<protein>
    <submittedName>
        <fullName evidence="1">Uncharacterized protein</fullName>
    </submittedName>
</protein>
<reference evidence="2" key="1">
    <citation type="submission" date="2014-09" db="EMBL/GenBank/DDBJ databases">
        <authorList>
            <person name="Sauder A.B."/>
            <person name="McKenzie Q.R."/>
            <person name="Temple L.M."/>
            <person name="Alexis B.K."/>
            <person name="Al-Atrache Z."/>
            <person name="Lewis L.O."/>
            <person name="Loesser-Casey K.E."/>
            <person name="Mitchell K.J."/>
        </authorList>
    </citation>
    <scope>NUCLEOTIDE SEQUENCE [LARGE SCALE GENOMIC DNA]</scope>
</reference>
<accession>A0A024AZN9</accession>
<sequence>MTYEDMQAEIKFQEQQLLQMKQAAEVQRLKEKGMNFESKGIWKVTTEGDEEGRSTRDLGIHKGDIIYIAQKLAQHEFYKLTFTRVNPKEEDVELPKKGEVHITVYGDDNIEDEHDLLAALAGKALDGEKVALGQYYKSVKFTWGLDK</sequence>